<evidence type="ECO:0008006" key="8">
    <source>
        <dbReference type="Google" id="ProtNLM"/>
    </source>
</evidence>
<evidence type="ECO:0000256" key="1">
    <source>
        <dbReference type="ARBA" id="ARBA00006192"/>
    </source>
</evidence>
<evidence type="ECO:0000256" key="4">
    <source>
        <dbReference type="ARBA" id="ARBA00044511"/>
    </source>
</evidence>
<gene>
    <name evidence="6" type="ORF">K470DRAFT_271758</name>
</gene>
<feature type="compositionally biased region" description="Basic and acidic residues" evidence="5">
    <location>
        <begin position="10"/>
        <end position="22"/>
    </location>
</feature>
<comment type="subunit">
    <text evidence="4">Binds to mitochondrial small subunit 15S rRNA.</text>
</comment>
<dbReference type="Proteomes" id="UP000799421">
    <property type="component" value="Unassembled WGS sequence"/>
</dbReference>
<accession>A0A6A7BW32</accession>
<evidence type="ECO:0000313" key="7">
    <source>
        <dbReference type="Proteomes" id="UP000799421"/>
    </source>
</evidence>
<keyword evidence="2" id="KW-0677">Repeat</keyword>
<feature type="region of interest" description="Disordered" evidence="5">
    <location>
        <begin position="1"/>
        <end position="37"/>
    </location>
</feature>
<dbReference type="OrthoDB" id="185373at2759"/>
<comment type="function">
    <text evidence="3">Regulates mitochondrial small subunit maturation by controlling 15S rRNA 5'-end processing. Localizes to the 5' precursor of the 15S rRNA in a position that is subsequently occupied by mS47 in the mature yeast mtSSU. Uses structure and sequence-specific RNA recognition, binding to a single-stranded region of the precursor and specifically recognizing bases -6 to -1. The exchange of Ccm1 for mS47 is coupled to the irreversible removal of precursor rRNA that is accompanied by conformational changes of the mitoribosomal proteins uS5m and mS26. These conformational changes signal completion of 5'-end rRNA processing through protection of the mature 5'-end of the 15S rRNA and stabilization of mS47. The removal of the 5' precursor together with the dissociation of Ccm1 may be catalyzed by the 5'-3' exoribonuclease Pet127. Involved in the specific removal of group I introns in mitochondrial encoded transcripts.</text>
</comment>
<comment type="similarity">
    <text evidence="1">Belongs to the CCM1 family.</text>
</comment>
<evidence type="ECO:0000256" key="3">
    <source>
        <dbReference type="ARBA" id="ARBA00044493"/>
    </source>
</evidence>
<dbReference type="PANTHER" id="PTHR47936">
    <property type="entry name" value="PPR_LONG DOMAIN-CONTAINING PROTEIN"/>
    <property type="match status" value="1"/>
</dbReference>
<sequence length="751" mass="85162">MPVSAATDGARADQSETLEKTVKSRQIAGDSPPDSFEFQWGEGLSKSYWTRTAEKMQKNYHDHVKRAELLAKRERGKRGPSAEVCFTKTLDLLDRSAVAGSESLIRREEIVRLPNHSRASFKGDFHQNQLEILQRTGCEVQIVPCSEDSQEFQALILKGTRAERNVAIHTLPDLMDVKDPPVDASLRKSPNGSKIRIAWHRKSSIWSGHRVNSLTETITKHLQGSDNKNLTLSDLRPDLNSAIAFTNYVHDLTHLPPRLLRIRMSQSDPTGRTFLQSVFDELLTIFSIRSLSNHVTSDSASTALKFIYTHSQHRLARDLLSNLITNSNHKLNAPIFHLMLHAAAKSEDIFTFHRILKTMLHHQIQPDIITFLSLHRLTCRCFPRRTSLLVLDRMRHRGILHSPKGLREAALHRITQDLAVHLTQPNTTIQQFFTLYDNLFPYVGKSFCPRHRAAPEPRPWLTTSAANKMIHHLLLKGRVADANFVLTKLRRAGEYPDTVTLNTFLAAAKRNGDFSAALSALAAIGNSRVKARPRVMLDETSFGILMEIAWRARCYNAVRVVWRYACCVGRVNWNVERRVRESLGAEWTGIRTERRGSVGKQRIKLDEVFNILAGKFAVGAGEVGLSEGLTAQEEAILRVASLEADGDAFGNERAKVLTGIFENDLAQTGRVFIPVQFTILLEKAWLKDLRWGRKKRMLGLYDRRVEGEIKRVGDVPIQERKEMFLHMLGEMYRFGIRVPAVRREGVRGVWA</sequence>
<reference evidence="6" key="1">
    <citation type="journal article" date="2020" name="Stud. Mycol.">
        <title>101 Dothideomycetes genomes: a test case for predicting lifestyles and emergence of pathogens.</title>
        <authorList>
            <person name="Haridas S."/>
            <person name="Albert R."/>
            <person name="Binder M."/>
            <person name="Bloem J."/>
            <person name="Labutti K."/>
            <person name="Salamov A."/>
            <person name="Andreopoulos B."/>
            <person name="Baker S."/>
            <person name="Barry K."/>
            <person name="Bills G."/>
            <person name="Bluhm B."/>
            <person name="Cannon C."/>
            <person name="Castanera R."/>
            <person name="Culley D."/>
            <person name="Daum C."/>
            <person name="Ezra D."/>
            <person name="Gonzalez J."/>
            <person name="Henrissat B."/>
            <person name="Kuo A."/>
            <person name="Liang C."/>
            <person name="Lipzen A."/>
            <person name="Lutzoni F."/>
            <person name="Magnuson J."/>
            <person name="Mondo S."/>
            <person name="Nolan M."/>
            <person name="Ohm R."/>
            <person name="Pangilinan J."/>
            <person name="Park H.-J."/>
            <person name="Ramirez L."/>
            <person name="Alfaro M."/>
            <person name="Sun H."/>
            <person name="Tritt A."/>
            <person name="Yoshinaga Y."/>
            <person name="Zwiers L.-H."/>
            <person name="Turgeon B."/>
            <person name="Goodwin S."/>
            <person name="Spatafora J."/>
            <person name="Crous P."/>
            <person name="Grigoriev I."/>
        </authorList>
    </citation>
    <scope>NUCLEOTIDE SEQUENCE</scope>
    <source>
        <strain evidence="6">CBS 480.64</strain>
    </source>
</reference>
<protein>
    <recommendedName>
        <fullName evidence="8">Pentatricopeptide repeat domain-containing protein</fullName>
    </recommendedName>
</protein>
<name>A0A6A7BW32_9PEZI</name>
<proteinExistence type="inferred from homology"/>
<keyword evidence="7" id="KW-1185">Reference proteome</keyword>
<evidence type="ECO:0000313" key="6">
    <source>
        <dbReference type="EMBL" id="KAF2859187.1"/>
    </source>
</evidence>
<dbReference type="EMBL" id="MU005996">
    <property type="protein sequence ID" value="KAF2859187.1"/>
    <property type="molecule type" value="Genomic_DNA"/>
</dbReference>
<dbReference type="InterPro" id="IPR011990">
    <property type="entry name" value="TPR-like_helical_dom_sf"/>
</dbReference>
<dbReference type="AlphaFoldDB" id="A0A6A7BW32"/>
<evidence type="ECO:0000256" key="5">
    <source>
        <dbReference type="SAM" id="MobiDB-lite"/>
    </source>
</evidence>
<dbReference type="Gene3D" id="1.25.40.10">
    <property type="entry name" value="Tetratricopeptide repeat domain"/>
    <property type="match status" value="2"/>
</dbReference>
<organism evidence="6 7">
    <name type="scientific">Piedraia hortae CBS 480.64</name>
    <dbReference type="NCBI Taxonomy" id="1314780"/>
    <lineage>
        <taxon>Eukaryota</taxon>
        <taxon>Fungi</taxon>
        <taxon>Dikarya</taxon>
        <taxon>Ascomycota</taxon>
        <taxon>Pezizomycotina</taxon>
        <taxon>Dothideomycetes</taxon>
        <taxon>Dothideomycetidae</taxon>
        <taxon>Capnodiales</taxon>
        <taxon>Piedraiaceae</taxon>
        <taxon>Piedraia</taxon>
    </lineage>
</organism>
<evidence type="ECO:0000256" key="2">
    <source>
        <dbReference type="ARBA" id="ARBA00022737"/>
    </source>
</evidence>
<dbReference type="PANTHER" id="PTHR47936:SF1">
    <property type="entry name" value="PENTATRICOPEPTIDE REPEAT-CONTAINING PROTEIN GUN1, CHLOROPLASTIC"/>
    <property type="match status" value="1"/>
</dbReference>